<dbReference type="EMBL" id="PXYL01000005">
    <property type="protein sequence ID" value="PSJ60902.1"/>
    <property type="molecule type" value="Genomic_DNA"/>
</dbReference>
<dbReference type="AlphaFoldDB" id="A0A2P7SEG3"/>
<dbReference type="FunFam" id="3.40.50.300:FF:000425">
    <property type="entry name" value="Probable ABC transporter, ATP-binding subunit"/>
    <property type="match status" value="1"/>
</dbReference>
<comment type="catalytic activity">
    <reaction evidence="7">
        <text>ATP + H2O + polyamine-[polyamine-binding protein]Side 1 = ADP + phosphate + polyamineSide 2 + [polyamine-binding protein]Side 1.</text>
        <dbReference type="EC" id="7.6.2.11"/>
    </reaction>
</comment>
<dbReference type="Gene3D" id="3.40.50.300">
    <property type="entry name" value="P-loop containing nucleotide triphosphate hydrolases"/>
    <property type="match status" value="1"/>
</dbReference>
<dbReference type="InterPro" id="IPR003439">
    <property type="entry name" value="ABC_transporter-like_ATP-bd"/>
</dbReference>
<organism evidence="9 10">
    <name type="scientific">Pseudaminobacter soli</name>
    <name type="common">ex Li et al. 2025</name>
    <dbReference type="NCBI Taxonomy" id="1295366"/>
    <lineage>
        <taxon>Bacteria</taxon>
        <taxon>Pseudomonadati</taxon>
        <taxon>Pseudomonadota</taxon>
        <taxon>Alphaproteobacteria</taxon>
        <taxon>Hyphomicrobiales</taxon>
        <taxon>Phyllobacteriaceae</taxon>
        <taxon>Pseudaminobacter</taxon>
    </lineage>
</organism>
<keyword evidence="4 7" id="KW-0067">ATP-binding</keyword>
<keyword evidence="6 7" id="KW-0472">Membrane</keyword>
<evidence type="ECO:0000256" key="7">
    <source>
        <dbReference type="RuleBase" id="RU364083"/>
    </source>
</evidence>
<dbReference type="PROSITE" id="PS50893">
    <property type="entry name" value="ABC_TRANSPORTER_2"/>
    <property type="match status" value="1"/>
</dbReference>
<comment type="subunit">
    <text evidence="7">The complex is composed of two ATP-binding proteins (PotA), two transmembrane proteins (PotB and PotC) and a solute-binding protein (PotD).</text>
</comment>
<comment type="similarity">
    <text evidence="7">Belongs to the ABC transporter superfamily. Spermidine/putrescine importer (TC 3.A.1.11.1) family.</text>
</comment>
<keyword evidence="2 7" id="KW-1003">Cell membrane</keyword>
<dbReference type="Proteomes" id="UP000240653">
    <property type="component" value="Unassembled WGS sequence"/>
</dbReference>
<reference evidence="9 10" key="1">
    <citation type="submission" date="2018-03" db="EMBL/GenBank/DDBJ databases">
        <title>The draft genome of Mesorhizobium soli JCM 19897.</title>
        <authorList>
            <person name="Li L."/>
            <person name="Liu L."/>
            <person name="Liang L."/>
            <person name="Wang T."/>
            <person name="Zhang X."/>
        </authorList>
    </citation>
    <scope>NUCLEOTIDE SEQUENCE [LARGE SCALE GENOMIC DNA]</scope>
    <source>
        <strain evidence="9 10">JCM 19897</strain>
    </source>
</reference>
<dbReference type="PANTHER" id="PTHR42781:SF6">
    <property type="entry name" value="SPERMIDINE_PUTRESCINE IMPORT ATP-BINDING PROTEIN POTA"/>
    <property type="match status" value="1"/>
</dbReference>
<dbReference type="GO" id="GO:0015697">
    <property type="term" value="P:quaternary ammonium group transport"/>
    <property type="evidence" value="ECO:0007669"/>
    <property type="project" value="UniProtKB-ARBA"/>
</dbReference>
<dbReference type="PANTHER" id="PTHR42781">
    <property type="entry name" value="SPERMIDINE/PUTRESCINE IMPORT ATP-BINDING PROTEIN POTA"/>
    <property type="match status" value="1"/>
</dbReference>
<dbReference type="InterPro" id="IPR027417">
    <property type="entry name" value="P-loop_NTPase"/>
</dbReference>
<evidence type="ECO:0000313" key="9">
    <source>
        <dbReference type="EMBL" id="PSJ60902.1"/>
    </source>
</evidence>
<evidence type="ECO:0000259" key="8">
    <source>
        <dbReference type="PROSITE" id="PS50893"/>
    </source>
</evidence>
<comment type="caution">
    <text evidence="9">The sequence shown here is derived from an EMBL/GenBank/DDBJ whole genome shotgun (WGS) entry which is preliminary data.</text>
</comment>
<dbReference type="NCBIfam" id="TIGR01187">
    <property type="entry name" value="potA"/>
    <property type="match status" value="1"/>
</dbReference>
<comment type="function">
    <text evidence="7">Part of the ABC transporter complex PotABCD involved in spermidine/putrescine import. Responsible for energy coupling to the transport system.</text>
</comment>
<dbReference type="GO" id="GO:0005524">
    <property type="term" value="F:ATP binding"/>
    <property type="evidence" value="ECO:0007669"/>
    <property type="project" value="UniProtKB-KW"/>
</dbReference>
<dbReference type="Pfam" id="PF08402">
    <property type="entry name" value="TOBE_2"/>
    <property type="match status" value="1"/>
</dbReference>
<evidence type="ECO:0000256" key="3">
    <source>
        <dbReference type="ARBA" id="ARBA00022741"/>
    </source>
</evidence>
<keyword evidence="1 7" id="KW-0813">Transport</keyword>
<evidence type="ECO:0000313" key="10">
    <source>
        <dbReference type="Proteomes" id="UP000240653"/>
    </source>
</evidence>
<dbReference type="Pfam" id="PF00005">
    <property type="entry name" value="ABC_tran"/>
    <property type="match status" value="1"/>
</dbReference>
<dbReference type="RefSeq" id="WP_106724372.1">
    <property type="nucleotide sequence ID" value="NZ_PXYL01000005.1"/>
</dbReference>
<keyword evidence="5 7" id="KW-1278">Translocase</keyword>
<accession>A0A2P7SEG3</accession>
<evidence type="ECO:0000256" key="6">
    <source>
        <dbReference type="ARBA" id="ARBA00023136"/>
    </source>
</evidence>
<proteinExistence type="inferred from homology"/>
<dbReference type="SMART" id="SM00382">
    <property type="entry name" value="AAA"/>
    <property type="match status" value="1"/>
</dbReference>
<evidence type="ECO:0000256" key="4">
    <source>
        <dbReference type="ARBA" id="ARBA00022840"/>
    </source>
</evidence>
<feature type="domain" description="ABC transporter" evidence="8">
    <location>
        <begin position="5"/>
        <end position="235"/>
    </location>
</feature>
<protein>
    <recommendedName>
        <fullName evidence="7">Spermidine/putrescine import ATP-binding protein PotA</fullName>
        <ecNumber evidence="7">7.6.2.11</ecNumber>
    </recommendedName>
</protein>
<dbReference type="InterPro" id="IPR005893">
    <property type="entry name" value="PotA-like"/>
</dbReference>
<keyword evidence="10" id="KW-1185">Reference proteome</keyword>
<dbReference type="Gene3D" id="2.40.50.100">
    <property type="match status" value="1"/>
</dbReference>
<dbReference type="SUPFAM" id="SSF50331">
    <property type="entry name" value="MOP-like"/>
    <property type="match status" value="1"/>
</dbReference>
<dbReference type="InterPro" id="IPR050093">
    <property type="entry name" value="ABC_SmlMolc_Importer"/>
</dbReference>
<dbReference type="GO" id="GO:0016887">
    <property type="term" value="F:ATP hydrolysis activity"/>
    <property type="evidence" value="ECO:0007669"/>
    <property type="project" value="InterPro"/>
</dbReference>
<dbReference type="EC" id="7.6.2.11" evidence="7"/>
<evidence type="ECO:0000256" key="1">
    <source>
        <dbReference type="ARBA" id="ARBA00022448"/>
    </source>
</evidence>
<dbReference type="GO" id="GO:0015417">
    <property type="term" value="F:ABC-type polyamine transporter activity"/>
    <property type="evidence" value="ECO:0007669"/>
    <property type="project" value="UniProtKB-EC"/>
</dbReference>
<keyword evidence="3 7" id="KW-0547">Nucleotide-binding</keyword>
<dbReference type="SUPFAM" id="SSF52540">
    <property type="entry name" value="P-loop containing nucleoside triphosphate hydrolases"/>
    <property type="match status" value="1"/>
</dbReference>
<dbReference type="OrthoDB" id="9802264at2"/>
<evidence type="ECO:0000256" key="5">
    <source>
        <dbReference type="ARBA" id="ARBA00022967"/>
    </source>
</evidence>
<dbReference type="InterPro" id="IPR008995">
    <property type="entry name" value="Mo/tungstate-bd_C_term_dom"/>
</dbReference>
<name>A0A2P7SEG3_9HYPH</name>
<evidence type="ECO:0000256" key="2">
    <source>
        <dbReference type="ARBA" id="ARBA00022475"/>
    </source>
</evidence>
<gene>
    <name evidence="7" type="primary">potA</name>
    <name evidence="9" type="ORF">C7I85_12800</name>
</gene>
<sequence length="354" mass="39201">MPAFITLDRISKAFGQLKVVDELDLQIEKGEFVSLLGPSGSGKTTILMMLAGFIEPTSGEIRLENKRIDHLPAHRRNMGVVFQNYALFPHMTVAENVAFPLMMRGVSKAEAAERVSRAIDMVKLGHIKDRKPAQLSGGQQQRVALTRALVFEPSVVLMDEPLGALDKQLREHMQFELRELHRRLELTIVFVTHDQGEALTMSDRIAVFNAGRIEQLASPEAIYDRPNTRFVAEFIGETNLFTGKVEACEGRNARIKLESGPIVQASIPTDFTAGNAALVSVRPERVRLAEQAGADNSIQVKVLDTVYQGDHLRVRLAGSGIDLVAKLERKARPWPVGAEAFATFEPDECTVIRP</sequence>
<dbReference type="GO" id="GO:0043190">
    <property type="term" value="C:ATP-binding cassette (ABC) transporter complex"/>
    <property type="evidence" value="ECO:0007669"/>
    <property type="project" value="InterPro"/>
</dbReference>
<dbReference type="InterPro" id="IPR013611">
    <property type="entry name" value="Transp-assoc_OB_typ2"/>
</dbReference>
<dbReference type="InterPro" id="IPR003593">
    <property type="entry name" value="AAA+_ATPase"/>
</dbReference>